<organism evidence="2 3">
    <name type="scientific">Phaeosphaeria nodorum (strain SN15 / ATCC MYA-4574 / FGSC 10173)</name>
    <name type="common">Glume blotch fungus</name>
    <name type="synonym">Parastagonospora nodorum</name>
    <dbReference type="NCBI Taxonomy" id="321614"/>
    <lineage>
        <taxon>Eukaryota</taxon>
        <taxon>Fungi</taxon>
        <taxon>Dikarya</taxon>
        <taxon>Ascomycota</taxon>
        <taxon>Pezizomycotina</taxon>
        <taxon>Dothideomycetes</taxon>
        <taxon>Pleosporomycetidae</taxon>
        <taxon>Pleosporales</taxon>
        <taxon>Pleosporineae</taxon>
        <taxon>Phaeosphaeriaceae</taxon>
        <taxon>Parastagonospora</taxon>
    </lineage>
</organism>
<dbReference type="RefSeq" id="XP_001798901.1">
    <property type="nucleotide sequence ID" value="XM_001798849.1"/>
</dbReference>
<feature type="domain" description="AB hydrolase-1" evidence="1">
    <location>
        <begin position="40"/>
        <end position="146"/>
    </location>
</feature>
<evidence type="ECO:0000259" key="1">
    <source>
        <dbReference type="Pfam" id="PF00561"/>
    </source>
</evidence>
<dbReference type="VEuPathDB" id="FungiDB:JI435_085920"/>
<dbReference type="OMA" id="REAVCWV"/>
<proteinExistence type="predicted"/>
<name>A0A7U2I0Q3_PHANO</name>
<dbReference type="InterPro" id="IPR000073">
    <property type="entry name" value="AB_hydrolase_1"/>
</dbReference>
<dbReference type="KEGG" id="pno:SNOG_08592"/>
<dbReference type="AlphaFoldDB" id="A0A7U2I0Q3"/>
<dbReference type="SUPFAM" id="SSF53474">
    <property type="entry name" value="alpha/beta-Hydrolases"/>
    <property type="match status" value="1"/>
</dbReference>
<sequence>MRLNSENPWLTKSRHSALVQLPTHKLWASVSGPIRLPNAPLLIFFTGGAVSLAIYVTLQQQLSENVRVLFYDRAGYDRSTLPPPKSPGGEKDILAQDTAEDLKNLLSLTQLNPPYLLMGHSFGGIPARCFLSLTPSNIAGMVLLDCATELMMAMHKRLPPLELEAVTRNVDYEAITHLREESGMTQEQWDYAVEAQGRTNESFGREDTHAGADKLAQERQFEKQIMGTTPLTVLRFHATHDCQVLYDAGVANGDGTQEERRVVRDFIERFGLYHDQIERAQCQLSKNAEFRYYGDFGHDLPIRRPEIVVEEVKKLLVRIKAHRSMTP</sequence>
<protein>
    <recommendedName>
        <fullName evidence="1">AB hydrolase-1 domain-containing protein</fullName>
    </recommendedName>
</protein>
<dbReference type="InterPro" id="IPR029058">
    <property type="entry name" value="AB_hydrolase_fold"/>
</dbReference>
<dbReference type="Proteomes" id="UP000663193">
    <property type="component" value="Chromosome 7"/>
</dbReference>
<dbReference type="PANTHER" id="PTHR43433">
    <property type="entry name" value="HYDROLASE, ALPHA/BETA FOLD FAMILY PROTEIN"/>
    <property type="match status" value="1"/>
</dbReference>
<evidence type="ECO:0000313" key="2">
    <source>
        <dbReference type="EMBL" id="QRC97633.1"/>
    </source>
</evidence>
<dbReference type="InterPro" id="IPR050471">
    <property type="entry name" value="AB_hydrolase"/>
</dbReference>
<keyword evidence="3" id="KW-1185">Reference proteome</keyword>
<reference evidence="3" key="1">
    <citation type="journal article" date="2021" name="BMC Genomics">
        <title>Chromosome-level genome assembly and manually-curated proteome of model necrotroph Parastagonospora nodorum Sn15 reveals a genome-wide trove of candidate effector homologs, and redundancy of virulence-related functions within an accessory chromosome.</title>
        <authorList>
            <person name="Bertazzoni S."/>
            <person name="Jones D.A.B."/>
            <person name="Phan H.T."/>
            <person name="Tan K.-C."/>
            <person name="Hane J.K."/>
        </authorList>
    </citation>
    <scope>NUCLEOTIDE SEQUENCE [LARGE SCALE GENOMIC DNA]</scope>
    <source>
        <strain evidence="3">SN15 / ATCC MYA-4574 / FGSC 10173)</strain>
    </source>
</reference>
<dbReference type="Pfam" id="PF00561">
    <property type="entry name" value="Abhydrolase_1"/>
    <property type="match status" value="1"/>
</dbReference>
<gene>
    <name evidence="2" type="ORF">JI435_085920</name>
</gene>
<evidence type="ECO:0000313" key="3">
    <source>
        <dbReference type="Proteomes" id="UP000663193"/>
    </source>
</evidence>
<accession>A0A7U2I0Q3</accession>
<dbReference type="PANTHER" id="PTHR43433:SF5">
    <property type="entry name" value="AB HYDROLASE-1 DOMAIN-CONTAINING PROTEIN"/>
    <property type="match status" value="1"/>
</dbReference>
<dbReference type="Gene3D" id="3.40.50.1820">
    <property type="entry name" value="alpha/beta hydrolase"/>
    <property type="match status" value="1"/>
</dbReference>
<dbReference type="OrthoDB" id="294702at2759"/>
<dbReference type="EMBL" id="CP069029">
    <property type="protein sequence ID" value="QRC97633.1"/>
    <property type="molecule type" value="Genomic_DNA"/>
</dbReference>